<comment type="caution">
    <text evidence="1">The sequence shown here is derived from an EMBL/GenBank/DDBJ whole genome shotgun (WGS) entry which is preliminary data.</text>
</comment>
<organism evidence="1 2">
    <name type="scientific">Endobacter medicaginis</name>
    <dbReference type="NCBI Taxonomy" id="1181271"/>
    <lineage>
        <taxon>Bacteria</taxon>
        <taxon>Pseudomonadati</taxon>
        <taxon>Pseudomonadota</taxon>
        <taxon>Alphaproteobacteria</taxon>
        <taxon>Acetobacterales</taxon>
        <taxon>Acetobacteraceae</taxon>
        <taxon>Endobacter</taxon>
    </lineage>
</organism>
<name>A0A850NYP0_9PROT</name>
<sequence length="90" mass="9807">MPREMSRGTGAAGLSKLMPVPLIAEVTVNVAVIRVHEGRMVFVMHPSDGLLRDSDVFFARAILGRAAGSHAQPRHPRLLSPALQLRCVRI</sequence>
<gene>
    <name evidence="1" type="ORF">HUK83_16145</name>
</gene>
<evidence type="ECO:0000313" key="1">
    <source>
        <dbReference type="EMBL" id="NVN31858.1"/>
    </source>
</evidence>
<proteinExistence type="predicted"/>
<reference evidence="1 2" key="1">
    <citation type="submission" date="2020-06" db="EMBL/GenBank/DDBJ databases">
        <title>Description of novel acetic acid bacteria.</title>
        <authorList>
            <person name="Sombolestani A."/>
        </authorList>
    </citation>
    <scope>NUCLEOTIDE SEQUENCE [LARGE SCALE GENOMIC DNA]</scope>
    <source>
        <strain evidence="1 2">LMG 26838</strain>
    </source>
</reference>
<protein>
    <submittedName>
        <fullName evidence="1">Uncharacterized protein</fullName>
    </submittedName>
</protein>
<dbReference type="Proteomes" id="UP000565205">
    <property type="component" value="Unassembled WGS sequence"/>
</dbReference>
<evidence type="ECO:0000313" key="2">
    <source>
        <dbReference type="Proteomes" id="UP000565205"/>
    </source>
</evidence>
<dbReference type="EMBL" id="JABXXQ010000527">
    <property type="protein sequence ID" value="NVN31858.1"/>
    <property type="molecule type" value="Genomic_DNA"/>
</dbReference>
<accession>A0A850NYP0</accession>
<dbReference type="AlphaFoldDB" id="A0A850NYP0"/>